<reference evidence="2" key="1">
    <citation type="submission" date="2018-11" db="EMBL/GenBank/DDBJ databases">
        <title>Shewanella sp. M2.</title>
        <authorList>
            <person name="Hwang Y.J."/>
            <person name="Hwang C.Y."/>
        </authorList>
    </citation>
    <scope>NUCLEOTIDE SEQUENCE [LARGE SCALE GENOMIC DNA]</scope>
    <source>
        <strain evidence="2">LMG 19866</strain>
    </source>
</reference>
<evidence type="ECO:0000313" key="1">
    <source>
        <dbReference type="EMBL" id="AZG71895.1"/>
    </source>
</evidence>
<proteinExistence type="predicted"/>
<dbReference type="AlphaFoldDB" id="A0A3G8LRQ1"/>
<dbReference type="EMBL" id="CP034015">
    <property type="protein sequence ID" value="AZG71895.1"/>
    <property type="molecule type" value="Genomic_DNA"/>
</dbReference>
<sequence>MKTDDTKDLLKISIVQVDSYQVDLGKMICDCGAKRNREAIPDFSWMCIHMAKAIASHFALLKSTLKDYKAYYSAISQHAQSGTSENMSNLSGKWVYRSKKLTATIFTSFSGAGNHNSDFIRVIVRGRDYTLFKPTLEWCLNSMMCFQPLSLNEKLELESFILENIILSVYTKLEELTIPDATNFKIKKLKRSGHKIVGLCKNNPDSFEAKILFREIMKPVRVSLSIAGWGNIKNCKSAMYDPIDNKLTFKNRLLEIFRPQLEQWCSSCCEIYAQENPEI</sequence>
<dbReference type="RefSeq" id="WP_124729510.1">
    <property type="nucleotide sequence ID" value="NZ_CBCSKC010000011.1"/>
</dbReference>
<dbReference type="KEGG" id="slj:EGC82_03425"/>
<protein>
    <submittedName>
        <fullName evidence="1">Uncharacterized protein</fullName>
    </submittedName>
</protein>
<organism evidence="1 2">
    <name type="scientific">Shewanella livingstonensis</name>
    <dbReference type="NCBI Taxonomy" id="150120"/>
    <lineage>
        <taxon>Bacteria</taxon>
        <taxon>Pseudomonadati</taxon>
        <taxon>Pseudomonadota</taxon>
        <taxon>Gammaproteobacteria</taxon>
        <taxon>Alteromonadales</taxon>
        <taxon>Shewanellaceae</taxon>
        <taxon>Shewanella</taxon>
    </lineage>
</organism>
<accession>A0A3G8LRQ1</accession>
<dbReference type="OrthoDB" id="10005124at2"/>
<keyword evidence="2" id="KW-1185">Reference proteome</keyword>
<name>A0A3G8LRQ1_9GAMM</name>
<dbReference type="Proteomes" id="UP000278035">
    <property type="component" value="Chromosome"/>
</dbReference>
<evidence type="ECO:0000313" key="2">
    <source>
        <dbReference type="Proteomes" id="UP000278035"/>
    </source>
</evidence>
<gene>
    <name evidence="1" type="ORF">EGC82_03425</name>
</gene>